<gene>
    <name evidence="1" type="ORF">GCM10012284_36410</name>
</gene>
<name>A0A8J3FP69_9ACTN</name>
<dbReference type="AlphaFoldDB" id="A0A8J3FP69"/>
<keyword evidence="2" id="KW-1185">Reference proteome</keyword>
<protein>
    <submittedName>
        <fullName evidence="1">Uncharacterized protein</fullName>
    </submittedName>
</protein>
<reference evidence="1" key="1">
    <citation type="journal article" date="2014" name="Int. J. Syst. Evol. Microbiol.">
        <title>Complete genome sequence of Corynebacterium casei LMG S-19264T (=DSM 44701T), isolated from a smear-ripened cheese.</title>
        <authorList>
            <consortium name="US DOE Joint Genome Institute (JGI-PGF)"/>
            <person name="Walter F."/>
            <person name="Albersmeier A."/>
            <person name="Kalinowski J."/>
            <person name="Ruckert C."/>
        </authorList>
    </citation>
    <scope>NUCLEOTIDE SEQUENCE</scope>
    <source>
        <strain evidence="1">CGMCC 4.7299</strain>
    </source>
</reference>
<evidence type="ECO:0000313" key="2">
    <source>
        <dbReference type="Proteomes" id="UP000656042"/>
    </source>
</evidence>
<dbReference type="Proteomes" id="UP000656042">
    <property type="component" value="Unassembled WGS sequence"/>
</dbReference>
<dbReference type="EMBL" id="BMMX01000016">
    <property type="protein sequence ID" value="GGK98847.1"/>
    <property type="molecule type" value="Genomic_DNA"/>
</dbReference>
<accession>A0A8J3FP69</accession>
<comment type="caution">
    <text evidence="1">The sequence shown here is derived from an EMBL/GenBank/DDBJ whole genome shotgun (WGS) entry which is preliminary data.</text>
</comment>
<proteinExistence type="predicted"/>
<evidence type="ECO:0000313" key="1">
    <source>
        <dbReference type="EMBL" id="GGK98847.1"/>
    </source>
</evidence>
<reference evidence="1" key="2">
    <citation type="submission" date="2020-09" db="EMBL/GenBank/DDBJ databases">
        <authorList>
            <person name="Sun Q."/>
            <person name="Zhou Y."/>
        </authorList>
    </citation>
    <scope>NUCLEOTIDE SEQUENCE</scope>
    <source>
        <strain evidence="1">CGMCC 4.7299</strain>
    </source>
</reference>
<sequence length="62" mass="6535">MLPPVSRWIVCSCDADESIRAAGGPSAGFRADLRAGPICRPDLSAGRTCLPAGPICRPGRRR</sequence>
<organism evidence="1 2">
    <name type="scientific">Mangrovihabitans endophyticus</name>
    <dbReference type="NCBI Taxonomy" id="1751298"/>
    <lineage>
        <taxon>Bacteria</taxon>
        <taxon>Bacillati</taxon>
        <taxon>Actinomycetota</taxon>
        <taxon>Actinomycetes</taxon>
        <taxon>Micromonosporales</taxon>
        <taxon>Micromonosporaceae</taxon>
        <taxon>Mangrovihabitans</taxon>
    </lineage>
</organism>